<accession>A0A5E6WXC1</accession>
<protein>
    <submittedName>
        <fullName evidence="1">Uncharacterized protein</fullName>
    </submittedName>
</protein>
<name>A0A5E6WXC1_PSEFL</name>
<gene>
    <name evidence="1" type="ORF">PS624_04990</name>
</gene>
<reference evidence="1 2" key="1">
    <citation type="submission" date="2019-09" db="EMBL/GenBank/DDBJ databases">
        <authorList>
            <person name="Chandra G."/>
            <person name="Truman W A."/>
        </authorList>
    </citation>
    <scope>NUCLEOTIDE SEQUENCE [LARGE SCALE GENOMIC DNA]</scope>
    <source>
        <strain evidence="1">PS624</strain>
    </source>
</reference>
<organism evidence="1 2">
    <name type="scientific">Pseudomonas fluorescens</name>
    <dbReference type="NCBI Taxonomy" id="294"/>
    <lineage>
        <taxon>Bacteria</taxon>
        <taxon>Pseudomonadati</taxon>
        <taxon>Pseudomonadota</taxon>
        <taxon>Gammaproteobacteria</taxon>
        <taxon>Pseudomonadales</taxon>
        <taxon>Pseudomonadaceae</taxon>
        <taxon>Pseudomonas</taxon>
    </lineage>
</organism>
<sequence length="168" mass="18483">MQDVTGGERADDGIRDYIEEETDNALVFTGRHISGDFRGVQGGDVDVHAGARLHNVDHDQTDQQGNGGNDFEVQQRVAAGLAHGFHVLHAGDAADNGTEDDRGDDHFDQFDEPVTQRLEGYTGLRVEVTKQDADGDGNDHLEIQGFVQWLTSRHCRFPQEPRVATSIC</sequence>
<dbReference type="Proteomes" id="UP000326241">
    <property type="component" value="Unassembled WGS sequence"/>
</dbReference>
<dbReference type="EMBL" id="CABVGZ010000075">
    <property type="protein sequence ID" value="VVN33848.1"/>
    <property type="molecule type" value="Genomic_DNA"/>
</dbReference>
<proteinExistence type="predicted"/>
<evidence type="ECO:0000313" key="2">
    <source>
        <dbReference type="Proteomes" id="UP000326241"/>
    </source>
</evidence>
<evidence type="ECO:0000313" key="1">
    <source>
        <dbReference type="EMBL" id="VVN33848.1"/>
    </source>
</evidence>
<dbReference type="AlphaFoldDB" id="A0A5E6WXC1"/>